<dbReference type="Pfam" id="PF15328">
    <property type="entry name" value="GCOM2"/>
    <property type="match status" value="1"/>
</dbReference>
<dbReference type="EMBL" id="QDEB01113794">
    <property type="protein sequence ID" value="RZB41084.1"/>
    <property type="molecule type" value="Genomic_DNA"/>
</dbReference>
<gene>
    <name evidence="2" type="ORF">BDFB_000123</name>
</gene>
<dbReference type="OrthoDB" id="2408655at2759"/>
<dbReference type="GO" id="GO:0003711">
    <property type="term" value="F:transcription elongation factor activity"/>
    <property type="evidence" value="ECO:0007669"/>
    <property type="project" value="InterPro"/>
</dbReference>
<evidence type="ECO:0000256" key="1">
    <source>
        <dbReference type="SAM" id="Coils"/>
    </source>
</evidence>
<name>A0A482VDM0_ASBVE</name>
<reference evidence="2 3" key="1">
    <citation type="submission" date="2017-03" db="EMBL/GenBank/DDBJ databases">
        <title>Genome of the blue death feigning beetle - Asbolus verrucosus.</title>
        <authorList>
            <person name="Rider S.D."/>
        </authorList>
    </citation>
    <scope>NUCLEOTIDE SEQUENCE [LARGE SCALE GENOMIC DNA]</scope>
    <source>
        <strain evidence="2">Butters</strain>
        <tissue evidence="2">Head and leg muscle</tissue>
    </source>
</reference>
<dbReference type="GO" id="GO:0006368">
    <property type="term" value="P:transcription elongation by RNA polymerase II"/>
    <property type="evidence" value="ECO:0007669"/>
    <property type="project" value="InterPro"/>
</dbReference>
<dbReference type="Proteomes" id="UP000292052">
    <property type="component" value="Unassembled WGS sequence"/>
</dbReference>
<evidence type="ECO:0000313" key="3">
    <source>
        <dbReference type="Proteomes" id="UP000292052"/>
    </source>
</evidence>
<protein>
    <submittedName>
        <fullName evidence="2">GCOM2 domain containing protein</fullName>
    </submittedName>
</protein>
<dbReference type="GO" id="GO:0005634">
    <property type="term" value="C:nucleus"/>
    <property type="evidence" value="ECO:0007669"/>
    <property type="project" value="InterPro"/>
</dbReference>
<sequence length="147" mass="17420">MEALEELYERQNNILKNRKIIDKLPDKGKQLKEKLDQVKKELELRQDIKELEQNMNMLTINNESTDVLKEKHVQYICSIEKSPKKERYKPFSTLVKEKEHREKTTKPTQLIPLAESITLLAEQANKLPVSNHILQYTHSKCIFVPYF</sequence>
<keyword evidence="3" id="KW-1185">Reference proteome</keyword>
<keyword evidence="1" id="KW-0175">Coiled coil</keyword>
<dbReference type="AlphaFoldDB" id="A0A482VDM0"/>
<organism evidence="2 3">
    <name type="scientific">Asbolus verrucosus</name>
    <name type="common">Desert ironclad beetle</name>
    <dbReference type="NCBI Taxonomy" id="1661398"/>
    <lineage>
        <taxon>Eukaryota</taxon>
        <taxon>Metazoa</taxon>
        <taxon>Ecdysozoa</taxon>
        <taxon>Arthropoda</taxon>
        <taxon>Hexapoda</taxon>
        <taxon>Insecta</taxon>
        <taxon>Pterygota</taxon>
        <taxon>Neoptera</taxon>
        <taxon>Endopterygota</taxon>
        <taxon>Coleoptera</taxon>
        <taxon>Polyphaga</taxon>
        <taxon>Cucujiformia</taxon>
        <taxon>Tenebrionidae</taxon>
        <taxon>Pimeliinae</taxon>
        <taxon>Asbolus</taxon>
    </lineage>
</organism>
<proteinExistence type="predicted"/>
<evidence type="ECO:0000313" key="2">
    <source>
        <dbReference type="EMBL" id="RZB41084.1"/>
    </source>
</evidence>
<comment type="caution">
    <text evidence="2">The sequence shown here is derived from an EMBL/GenBank/DDBJ whole genome shotgun (WGS) entry which is preliminary data.</text>
</comment>
<feature type="coiled-coil region" evidence="1">
    <location>
        <begin position="21"/>
        <end position="61"/>
    </location>
</feature>
<dbReference type="InterPro" id="IPR026213">
    <property type="entry name" value="GRINL1"/>
</dbReference>
<accession>A0A482VDM0</accession>